<comment type="similarity">
    <text evidence="2">Belongs to the EamA transporter family.</text>
</comment>
<evidence type="ECO:0000259" key="8">
    <source>
        <dbReference type="Pfam" id="PF00892"/>
    </source>
</evidence>
<dbReference type="EMBL" id="QXXA01000003">
    <property type="protein sequence ID" value="NBI05546.1"/>
    <property type="molecule type" value="Genomic_DNA"/>
</dbReference>
<proteinExistence type="inferred from homology"/>
<keyword evidence="5 7" id="KW-1133">Transmembrane helix</keyword>
<feature type="domain" description="EamA" evidence="8">
    <location>
        <begin position="137"/>
        <end position="268"/>
    </location>
</feature>
<feature type="transmembrane region" description="Helical" evidence="7">
    <location>
        <begin position="86"/>
        <end position="105"/>
    </location>
</feature>
<dbReference type="PANTHER" id="PTHR42920">
    <property type="entry name" value="OS03G0707200 PROTEIN-RELATED"/>
    <property type="match status" value="1"/>
</dbReference>
<evidence type="ECO:0000256" key="6">
    <source>
        <dbReference type="ARBA" id="ARBA00023136"/>
    </source>
</evidence>
<keyword evidence="6 7" id="KW-0472">Membrane</keyword>
<feature type="transmembrane region" description="Helical" evidence="7">
    <location>
        <begin position="140"/>
        <end position="159"/>
    </location>
</feature>
<evidence type="ECO:0000256" key="3">
    <source>
        <dbReference type="ARBA" id="ARBA00022475"/>
    </source>
</evidence>
<keyword evidence="3" id="KW-1003">Cell membrane</keyword>
<accession>A0A845QVL0</accession>
<dbReference type="OrthoDB" id="9804865at2"/>
<evidence type="ECO:0000256" key="4">
    <source>
        <dbReference type="ARBA" id="ARBA00022692"/>
    </source>
</evidence>
<feature type="transmembrane region" description="Helical" evidence="7">
    <location>
        <begin position="199"/>
        <end position="216"/>
    </location>
</feature>
<name>A0A845QVL0_9CLOT</name>
<comment type="subcellular location">
    <subcellularLocation>
        <location evidence="1">Cell membrane</location>
        <topology evidence="1">Multi-pass membrane protein</topology>
    </subcellularLocation>
</comment>
<dbReference type="AlphaFoldDB" id="A0A845QVL0"/>
<feature type="transmembrane region" description="Helical" evidence="7">
    <location>
        <begin position="166"/>
        <end position="187"/>
    </location>
</feature>
<dbReference type="GO" id="GO:0005886">
    <property type="term" value="C:plasma membrane"/>
    <property type="evidence" value="ECO:0007669"/>
    <property type="project" value="UniProtKB-SubCell"/>
</dbReference>
<protein>
    <submittedName>
        <fullName evidence="9">DMT family transporter</fullName>
    </submittedName>
</protein>
<feature type="domain" description="EamA" evidence="8">
    <location>
        <begin position="2"/>
        <end position="128"/>
    </location>
</feature>
<dbReference type="InterPro" id="IPR051258">
    <property type="entry name" value="Diverse_Substrate_Transporter"/>
</dbReference>
<gene>
    <name evidence="9" type="ORF">D3Z33_01605</name>
</gene>
<feature type="transmembrane region" description="Helical" evidence="7">
    <location>
        <begin position="252"/>
        <end position="270"/>
    </location>
</feature>
<dbReference type="InterPro" id="IPR000620">
    <property type="entry name" value="EamA_dom"/>
</dbReference>
<reference evidence="9 10" key="1">
    <citation type="submission" date="2018-08" db="EMBL/GenBank/DDBJ databases">
        <title>Murine metabolic-syndrome-specific gut microbial biobank.</title>
        <authorList>
            <person name="Liu C."/>
        </authorList>
    </citation>
    <scope>NUCLEOTIDE SEQUENCE [LARGE SCALE GENOMIC DNA]</scope>
    <source>
        <strain evidence="9 10">583</strain>
    </source>
</reference>
<dbReference type="Proteomes" id="UP000467132">
    <property type="component" value="Unassembled WGS sequence"/>
</dbReference>
<evidence type="ECO:0000313" key="9">
    <source>
        <dbReference type="EMBL" id="NBI05546.1"/>
    </source>
</evidence>
<organism evidence="9 10">
    <name type="scientific">Senegalia massiliensis</name>
    <dbReference type="NCBI Taxonomy" id="1720316"/>
    <lineage>
        <taxon>Bacteria</taxon>
        <taxon>Bacillati</taxon>
        <taxon>Bacillota</taxon>
        <taxon>Clostridia</taxon>
        <taxon>Eubacteriales</taxon>
        <taxon>Clostridiaceae</taxon>
        <taxon>Senegalia</taxon>
    </lineage>
</organism>
<dbReference type="Pfam" id="PF00892">
    <property type="entry name" value="EamA"/>
    <property type="match status" value="2"/>
</dbReference>
<evidence type="ECO:0000256" key="5">
    <source>
        <dbReference type="ARBA" id="ARBA00022989"/>
    </source>
</evidence>
<keyword evidence="10" id="KW-1185">Reference proteome</keyword>
<evidence type="ECO:0000256" key="2">
    <source>
        <dbReference type="ARBA" id="ARBA00007362"/>
    </source>
</evidence>
<dbReference type="PANTHER" id="PTHR42920:SF5">
    <property type="entry name" value="EAMA DOMAIN-CONTAINING PROTEIN"/>
    <property type="match status" value="1"/>
</dbReference>
<sequence>MALVLVAIIWGSGFVVTKNGLDNMTPLFMNAMRFIIASILMSVVFFKKLKTVNKSDIIAGAIIGSFLFSAFAAQTVGLQFTTASKQAFLTATNVVMVPFLFWFISKRKPHNLEILATFITLVGIGFLTLEGGVALNSGDLLTLLCALLFAAHITSIGHFAKKHDPIVLTILQFIFAAIFSIILAIPFEPINLDISGQGWFTVLYLGGVSTLIAFLIQNIAQKYTTSTHTAIILSLEAVFGTLFSILLLGELFTIKMVIGSAIIFVGIITAETKWEFLRKKSQKINNENI</sequence>
<feature type="transmembrane region" description="Helical" evidence="7">
    <location>
        <begin position="112"/>
        <end position="134"/>
    </location>
</feature>
<comment type="caution">
    <text evidence="9">The sequence shown here is derived from an EMBL/GenBank/DDBJ whole genome shotgun (WGS) entry which is preliminary data.</text>
</comment>
<dbReference type="SUPFAM" id="SSF103481">
    <property type="entry name" value="Multidrug resistance efflux transporter EmrE"/>
    <property type="match status" value="2"/>
</dbReference>
<dbReference type="InterPro" id="IPR037185">
    <property type="entry name" value="EmrE-like"/>
</dbReference>
<evidence type="ECO:0000256" key="1">
    <source>
        <dbReference type="ARBA" id="ARBA00004651"/>
    </source>
</evidence>
<evidence type="ECO:0000313" key="10">
    <source>
        <dbReference type="Proteomes" id="UP000467132"/>
    </source>
</evidence>
<feature type="transmembrane region" description="Helical" evidence="7">
    <location>
        <begin position="58"/>
        <end position="80"/>
    </location>
</feature>
<feature type="transmembrane region" description="Helical" evidence="7">
    <location>
        <begin position="27"/>
        <end position="46"/>
    </location>
</feature>
<feature type="transmembrane region" description="Helical" evidence="7">
    <location>
        <begin position="228"/>
        <end position="246"/>
    </location>
</feature>
<keyword evidence="4 7" id="KW-0812">Transmembrane</keyword>
<evidence type="ECO:0000256" key="7">
    <source>
        <dbReference type="SAM" id="Phobius"/>
    </source>
</evidence>